<keyword evidence="3" id="KW-1185">Reference proteome</keyword>
<feature type="signal peptide" evidence="1">
    <location>
        <begin position="1"/>
        <end position="27"/>
    </location>
</feature>
<proteinExistence type="predicted"/>
<protein>
    <recommendedName>
        <fullName evidence="4">Secreted protein</fullName>
    </recommendedName>
</protein>
<accession>A0ABR1YMC4</accession>
<reference evidence="2 3" key="1">
    <citation type="submission" date="2024-04" db="EMBL/GenBank/DDBJ databases">
        <title>Phyllosticta paracitricarpa is synonymous to the EU quarantine fungus P. citricarpa based on phylogenomic analyses.</title>
        <authorList>
            <consortium name="Lawrence Berkeley National Laboratory"/>
            <person name="Van Ingen-Buijs V.A."/>
            <person name="Van Westerhoven A.C."/>
            <person name="Haridas S."/>
            <person name="Skiadas P."/>
            <person name="Martin F."/>
            <person name="Groenewald J.Z."/>
            <person name="Crous P.W."/>
            <person name="Seidl M.F."/>
        </authorList>
    </citation>
    <scope>NUCLEOTIDE SEQUENCE [LARGE SCALE GENOMIC DNA]</scope>
    <source>
        <strain evidence="2 3">CBS 123374</strain>
    </source>
</reference>
<evidence type="ECO:0000313" key="3">
    <source>
        <dbReference type="Proteomes" id="UP001492380"/>
    </source>
</evidence>
<comment type="caution">
    <text evidence="2">The sequence shown here is derived from an EMBL/GenBank/DDBJ whole genome shotgun (WGS) entry which is preliminary data.</text>
</comment>
<name>A0ABR1YMC4_9PEZI</name>
<sequence length="85" mass="9493">MHARCRHLVVFPSFMRCFFSAPVLVWAVLLFQEPQSDNYSSIASEMPNPHYAPQVDAVFIQYTSLGKCPTSMQFSLAKPASLVPG</sequence>
<keyword evidence="1" id="KW-0732">Signal</keyword>
<organism evidence="2 3">
    <name type="scientific">Phyllosticta capitalensis</name>
    <dbReference type="NCBI Taxonomy" id="121624"/>
    <lineage>
        <taxon>Eukaryota</taxon>
        <taxon>Fungi</taxon>
        <taxon>Dikarya</taxon>
        <taxon>Ascomycota</taxon>
        <taxon>Pezizomycotina</taxon>
        <taxon>Dothideomycetes</taxon>
        <taxon>Dothideomycetes incertae sedis</taxon>
        <taxon>Botryosphaeriales</taxon>
        <taxon>Phyllostictaceae</taxon>
        <taxon>Phyllosticta</taxon>
    </lineage>
</organism>
<feature type="chain" id="PRO_5045244994" description="Secreted protein" evidence="1">
    <location>
        <begin position="28"/>
        <end position="85"/>
    </location>
</feature>
<evidence type="ECO:0000256" key="1">
    <source>
        <dbReference type="SAM" id="SignalP"/>
    </source>
</evidence>
<gene>
    <name evidence="2" type="ORF">HDK90DRAFT_487249</name>
</gene>
<evidence type="ECO:0000313" key="2">
    <source>
        <dbReference type="EMBL" id="KAK8233656.1"/>
    </source>
</evidence>
<dbReference type="EMBL" id="JBBWRZ010000006">
    <property type="protein sequence ID" value="KAK8233656.1"/>
    <property type="molecule type" value="Genomic_DNA"/>
</dbReference>
<dbReference type="Proteomes" id="UP001492380">
    <property type="component" value="Unassembled WGS sequence"/>
</dbReference>
<evidence type="ECO:0008006" key="4">
    <source>
        <dbReference type="Google" id="ProtNLM"/>
    </source>
</evidence>